<dbReference type="SUPFAM" id="SSF82153">
    <property type="entry name" value="FAS1 domain"/>
    <property type="match status" value="1"/>
</dbReference>
<evidence type="ECO:0000313" key="3">
    <source>
        <dbReference type="Proteomes" id="UP001596443"/>
    </source>
</evidence>
<reference evidence="2 3" key="1">
    <citation type="journal article" date="2019" name="Int. J. Syst. Evol. Microbiol.">
        <title>The Global Catalogue of Microorganisms (GCM) 10K type strain sequencing project: providing services to taxonomists for standard genome sequencing and annotation.</title>
        <authorList>
            <consortium name="The Broad Institute Genomics Platform"/>
            <consortium name="The Broad Institute Genome Sequencing Center for Infectious Disease"/>
            <person name="Wu L."/>
            <person name="Ma J."/>
        </authorList>
    </citation>
    <scope>NUCLEOTIDE SEQUENCE [LARGE SCALE GENOMIC DNA]</scope>
    <source>
        <strain evidence="2 3">SYNS20</strain>
    </source>
</reference>
<dbReference type="EMBL" id="JBHSWX010000012">
    <property type="protein sequence ID" value="MFC6786090.1"/>
    <property type="molecule type" value="Genomic_DNA"/>
</dbReference>
<evidence type="ECO:0000259" key="1">
    <source>
        <dbReference type="PROSITE" id="PS50213"/>
    </source>
</evidence>
<dbReference type="GeneID" id="81209158"/>
<comment type="caution">
    <text evidence="2">The sequence shown here is derived from an EMBL/GenBank/DDBJ whole genome shotgun (WGS) entry which is preliminary data.</text>
</comment>
<accession>A0ABD5T9M2</accession>
<dbReference type="PANTHER" id="PTHR10900">
    <property type="entry name" value="PERIOSTIN-RELATED"/>
    <property type="match status" value="1"/>
</dbReference>
<name>A0ABD5T9M2_9EURY</name>
<dbReference type="SMART" id="SM00554">
    <property type="entry name" value="FAS1"/>
    <property type="match status" value="1"/>
</dbReference>
<proteinExistence type="predicted"/>
<feature type="domain" description="FAS1" evidence="1">
    <location>
        <begin position="34"/>
        <end position="171"/>
    </location>
</feature>
<gene>
    <name evidence="2" type="ORF">ACFQFD_08885</name>
</gene>
<dbReference type="RefSeq" id="WP_284062905.1">
    <property type="nucleotide sequence ID" value="NZ_CP126158.1"/>
</dbReference>
<dbReference type="PANTHER" id="PTHR10900:SF77">
    <property type="entry name" value="FI19380P1"/>
    <property type="match status" value="1"/>
</dbReference>
<dbReference type="InterPro" id="IPR050904">
    <property type="entry name" value="Adhesion/Biosynth-related"/>
</dbReference>
<dbReference type="Pfam" id="PF02469">
    <property type="entry name" value="Fasciclin"/>
    <property type="match status" value="1"/>
</dbReference>
<dbReference type="InterPro" id="IPR036378">
    <property type="entry name" value="FAS1_dom_sf"/>
</dbReference>
<dbReference type="Proteomes" id="UP001596443">
    <property type="component" value="Unassembled WGS sequence"/>
</dbReference>
<evidence type="ECO:0000313" key="2">
    <source>
        <dbReference type="EMBL" id="MFC6786090.1"/>
    </source>
</evidence>
<dbReference type="Gene3D" id="2.30.180.10">
    <property type="entry name" value="FAS1 domain"/>
    <property type="match status" value="1"/>
</dbReference>
<dbReference type="AlphaFoldDB" id="A0ABD5T9M2"/>
<dbReference type="PROSITE" id="PS50213">
    <property type="entry name" value="FAS1"/>
    <property type="match status" value="1"/>
</dbReference>
<sequence length="182" mass="18694">MLKWFGTGTAMIAGGTGAVTARGGGRGKRDGASAENSVVEAADELGFSTLLTAVTNADPVVADTLTNDDQYTVFAPTNEAFEDFFETVETATGLTAADLLEDPNNLLTDTLLFHVTGGRRYASSVVNAPAVETLLGEPVSVDGTTLDGRASIVSTDVEASNGVVHAIDAVLTTPTVDQVLEG</sequence>
<protein>
    <submittedName>
        <fullName evidence="2">Fasciclin domain-containing protein</fullName>
    </submittedName>
</protein>
<keyword evidence="3" id="KW-1185">Reference proteome</keyword>
<dbReference type="InterPro" id="IPR000782">
    <property type="entry name" value="FAS1_domain"/>
</dbReference>
<organism evidence="2 3">
    <name type="scientific">Halobaculum halobium</name>
    <dbReference type="NCBI Taxonomy" id="3032281"/>
    <lineage>
        <taxon>Archaea</taxon>
        <taxon>Methanobacteriati</taxon>
        <taxon>Methanobacteriota</taxon>
        <taxon>Stenosarchaea group</taxon>
        <taxon>Halobacteria</taxon>
        <taxon>Halobacteriales</taxon>
        <taxon>Haloferacaceae</taxon>
        <taxon>Halobaculum</taxon>
    </lineage>
</organism>